<name>A0A7W3QKL5_ACTNM</name>
<dbReference type="Pfam" id="PF12680">
    <property type="entry name" value="SnoaL_2"/>
    <property type="match status" value="1"/>
</dbReference>
<dbReference type="RefSeq" id="WP_182842945.1">
    <property type="nucleotide sequence ID" value="NZ_BAAALP010000057.1"/>
</dbReference>
<evidence type="ECO:0000313" key="3">
    <source>
        <dbReference type="Proteomes" id="UP000572680"/>
    </source>
</evidence>
<organism evidence="2 3">
    <name type="scientific">Actinomadura namibiensis</name>
    <dbReference type="NCBI Taxonomy" id="182080"/>
    <lineage>
        <taxon>Bacteria</taxon>
        <taxon>Bacillati</taxon>
        <taxon>Actinomycetota</taxon>
        <taxon>Actinomycetes</taxon>
        <taxon>Streptosporangiales</taxon>
        <taxon>Thermomonosporaceae</taxon>
        <taxon>Actinomadura</taxon>
    </lineage>
</organism>
<dbReference type="AlphaFoldDB" id="A0A7W3QKL5"/>
<reference evidence="2 3" key="1">
    <citation type="submission" date="2020-08" db="EMBL/GenBank/DDBJ databases">
        <title>Genomic Encyclopedia of Type Strains, Phase IV (KMG-IV): sequencing the most valuable type-strain genomes for metagenomic binning, comparative biology and taxonomic classification.</title>
        <authorList>
            <person name="Goeker M."/>
        </authorList>
    </citation>
    <scope>NUCLEOTIDE SEQUENCE [LARGE SCALE GENOMIC DNA]</scope>
    <source>
        <strain evidence="2 3">DSM 44197</strain>
    </source>
</reference>
<gene>
    <name evidence="2" type="ORF">HNR61_002160</name>
</gene>
<dbReference type="EMBL" id="JACJIA010000002">
    <property type="protein sequence ID" value="MBA8950547.1"/>
    <property type="molecule type" value="Genomic_DNA"/>
</dbReference>
<accession>A0A7W3QKL5</accession>
<comment type="caution">
    <text evidence="2">The sequence shown here is derived from an EMBL/GenBank/DDBJ whole genome shotgun (WGS) entry which is preliminary data.</text>
</comment>
<sequence length="120" mass="13187">MRDAREAVERYLELWNETDAAARRAGIDEVWAEDARYVDPLGAAEGRDAVDATIGAVRERFPGWVFRLVGEVDAHHGQARFTWELGPEGGEAPVVGSDVAVFDGDGRISRVYGFLDRVPG</sequence>
<dbReference type="Proteomes" id="UP000572680">
    <property type="component" value="Unassembled WGS sequence"/>
</dbReference>
<dbReference type="SUPFAM" id="SSF54427">
    <property type="entry name" value="NTF2-like"/>
    <property type="match status" value="1"/>
</dbReference>
<protein>
    <recommendedName>
        <fullName evidence="1">SnoaL-like domain-containing protein</fullName>
    </recommendedName>
</protein>
<dbReference type="InterPro" id="IPR032710">
    <property type="entry name" value="NTF2-like_dom_sf"/>
</dbReference>
<dbReference type="Gene3D" id="3.10.450.50">
    <property type="match status" value="1"/>
</dbReference>
<dbReference type="InterPro" id="IPR037401">
    <property type="entry name" value="SnoaL-like"/>
</dbReference>
<keyword evidence="3" id="KW-1185">Reference proteome</keyword>
<proteinExistence type="predicted"/>
<evidence type="ECO:0000313" key="2">
    <source>
        <dbReference type="EMBL" id="MBA8950547.1"/>
    </source>
</evidence>
<evidence type="ECO:0000259" key="1">
    <source>
        <dbReference type="Pfam" id="PF12680"/>
    </source>
</evidence>
<feature type="domain" description="SnoaL-like" evidence="1">
    <location>
        <begin position="8"/>
        <end position="110"/>
    </location>
</feature>